<organism evidence="2 3">
    <name type="scientific">Geodia barretti</name>
    <name type="common">Barrett's horny sponge</name>
    <dbReference type="NCBI Taxonomy" id="519541"/>
    <lineage>
        <taxon>Eukaryota</taxon>
        <taxon>Metazoa</taxon>
        <taxon>Porifera</taxon>
        <taxon>Demospongiae</taxon>
        <taxon>Heteroscleromorpha</taxon>
        <taxon>Tetractinellida</taxon>
        <taxon>Astrophorina</taxon>
        <taxon>Geodiidae</taxon>
        <taxon>Geodia</taxon>
    </lineage>
</organism>
<dbReference type="AlphaFoldDB" id="A0AA35WQW7"/>
<feature type="compositionally biased region" description="Basic and acidic residues" evidence="1">
    <location>
        <begin position="40"/>
        <end position="66"/>
    </location>
</feature>
<protein>
    <submittedName>
        <fullName evidence="2">Uncharacterized protein</fullName>
    </submittedName>
</protein>
<evidence type="ECO:0000256" key="1">
    <source>
        <dbReference type="SAM" id="MobiDB-lite"/>
    </source>
</evidence>
<feature type="compositionally biased region" description="Polar residues" evidence="1">
    <location>
        <begin position="9"/>
        <end position="18"/>
    </location>
</feature>
<proteinExistence type="predicted"/>
<evidence type="ECO:0000313" key="2">
    <source>
        <dbReference type="EMBL" id="CAI8023082.1"/>
    </source>
</evidence>
<evidence type="ECO:0000313" key="3">
    <source>
        <dbReference type="Proteomes" id="UP001174909"/>
    </source>
</evidence>
<keyword evidence="3" id="KW-1185">Reference proteome</keyword>
<feature type="region of interest" description="Disordered" evidence="1">
    <location>
        <begin position="1"/>
        <end position="66"/>
    </location>
</feature>
<accession>A0AA35WQW7</accession>
<dbReference type="EMBL" id="CASHTH010001992">
    <property type="protein sequence ID" value="CAI8023082.1"/>
    <property type="molecule type" value="Genomic_DNA"/>
</dbReference>
<sequence length="66" mass="7485">MQIGLQCLPEQSQMQTGRSEALVDQMRRKKFRRLDMGLPEEDKKEGEGEGEAVEERQGVAEAEALH</sequence>
<reference evidence="2" key="1">
    <citation type="submission" date="2023-03" db="EMBL/GenBank/DDBJ databases">
        <authorList>
            <person name="Steffen K."/>
            <person name="Cardenas P."/>
        </authorList>
    </citation>
    <scope>NUCLEOTIDE SEQUENCE</scope>
</reference>
<name>A0AA35WQW7_GEOBA</name>
<dbReference type="Proteomes" id="UP001174909">
    <property type="component" value="Unassembled WGS sequence"/>
</dbReference>
<gene>
    <name evidence="2" type="ORF">GBAR_LOCUS13515</name>
</gene>
<comment type="caution">
    <text evidence="2">The sequence shown here is derived from an EMBL/GenBank/DDBJ whole genome shotgun (WGS) entry which is preliminary data.</text>
</comment>